<evidence type="ECO:0000256" key="1">
    <source>
        <dbReference type="ARBA" id="ARBA00004286"/>
    </source>
</evidence>
<dbReference type="SMART" id="SM00468">
    <property type="entry name" value="PreSET"/>
    <property type="match status" value="1"/>
</dbReference>
<dbReference type="InterPro" id="IPR001214">
    <property type="entry name" value="SET_dom"/>
</dbReference>
<accession>A0A371DR62</accession>
<dbReference type="STRING" id="139420.A0A371DR62"/>
<evidence type="ECO:0000259" key="9">
    <source>
        <dbReference type="PROSITE" id="PS50280"/>
    </source>
</evidence>
<keyword evidence="2" id="KW-0158">Chromosome</keyword>
<keyword evidence="13" id="KW-1185">Reference proteome</keyword>
<evidence type="ECO:0000259" key="10">
    <source>
        <dbReference type="PROSITE" id="PS50867"/>
    </source>
</evidence>
<dbReference type="Proteomes" id="UP000256964">
    <property type="component" value="Unassembled WGS sequence"/>
</dbReference>
<organism evidence="12 13">
    <name type="scientific">Lentinus brumalis</name>
    <dbReference type="NCBI Taxonomy" id="2498619"/>
    <lineage>
        <taxon>Eukaryota</taxon>
        <taxon>Fungi</taxon>
        <taxon>Dikarya</taxon>
        <taxon>Basidiomycota</taxon>
        <taxon>Agaricomycotina</taxon>
        <taxon>Agaricomycetes</taxon>
        <taxon>Polyporales</taxon>
        <taxon>Polyporaceae</taxon>
        <taxon>Lentinus</taxon>
    </lineage>
</organism>
<dbReference type="InterPro" id="IPR046341">
    <property type="entry name" value="SET_dom_sf"/>
</dbReference>
<evidence type="ECO:0000256" key="5">
    <source>
        <dbReference type="ARBA" id="ARBA00022691"/>
    </source>
</evidence>
<dbReference type="GO" id="GO:0005694">
    <property type="term" value="C:chromosome"/>
    <property type="evidence" value="ECO:0007669"/>
    <property type="project" value="UniProtKB-SubCell"/>
</dbReference>
<keyword evidence="5" id="KW-0949">S-adenosyl-L-methionine</keyword>
<dbReference type="Pfam" id="PF05033">
    <property type="entry name" value="Pre-SET"/>
    <property type="match status" value="1"/>
</dbReference>
<feature type="region of interest" description="Disordered" evidence="8">
    <location>
        <begin position="1"/>
        <end position="171"/>
    </location>
</feature>
<dbReference type="AlphaFoldDB" id="A0A371DR62"/>
<keyword evidence="4" id="KW-0808">Transferase</keyword>
<dbReference type="PROSITE" id="PS50280">
    <property type="entry name" value="SET"/>
    <property type="match status" value="1"/>
</dbReference>
<feature type="domain" description="Post-SET" evidence="11">
    <location>
        <begin position="526"/>
        <end position="542"/>
    </location>
</feature>
<dbReference type="InterPro" id="IPR003616">
    <property type="entry name" value="Post-SET_dom"/>
</dbReference>
<evidence type="ECO:0000256" key="7">
    <source>
        <dbReference type="ARBA" id="ARBA00022833"/>
    </source>
</evidence>
<dbReference type="GO" id="GO:0042054">
    <property type="term" value="F:histone methyltransferase activity"/>
    <property type="evidence" value="ECO:0007669"/>
    <property type="project" value="InterPro"/>
</dbReference>
<evidence type="ECO:0000256" key="2">
    <source>
        <dbReference type="ARBA" id="ARBA00022454"/>
    </source>
</evidence>
<feature type="compositionally biased region" description="Pro residues" evidence="8">
    <location>
        <begin position="1"/>
        <end position="11"/>
    </location>
</feature>
<dbReference type="GO" id="GO:0008270">
    <property type="term" value="F:zinc ion binding"/>
    <property type="evidence" value="ECO:0007669"/>
    <property type="project" value="InterPro"/>
</dbReference>
<dbReference type="PROSITE" id="PS50868">
    <property type="entry name" value="POST_SET"/>
    <property type="match status" value="1"/>
</dbReference>
<name>A0A371DR62_9APHY</name>
<evidence type="ECO:0000313" key="12">
    <source>
        <dbReference type="EMBL" id="RDX54984.1"/>
    </source>
</evidence>
<dbReference type="InterPro" id="IPR007728">
    <property type="entry name" value="Pre-SET_dom"/>
</dbReference>
<dbReference type="EMBL" id="KZ857383">
    <property type="protein sequence ID" value="RDX54984.1"/>
    <property type="molecule type" value="Genomic_DNA"/>
</dbReference>
<dbReference type="SMART" id="SM00317">
    <property type="entry name" value="SET"/>
    <property type="match status" value="1"/>
</dbReference>
<feature type="domain" description="Pre-SET" evidence="10">
    <location>
        <begin position="293"/>
        <end position="361"/>
    </location>
</feature>
<keyword evidence="3" id="KW-0489">Methyltransferase</keyword>
<dbReference type="SUPFAM" id="SSF82199">
    <property type="entry name" value="SET domain"/>
    <property type="match status" value="1"/>
</dbReference>
<keyword evidence="6" id="KW-0479">Metal-binding</keyword>
<dbReference type="GO" id="GO:0005634">
    <property type="term" value="C:nucleus"/>
    <property type="evidence" value="ECO:0007669"/>
    <property type="project" value="InterPro"/>
</dbReference>
<dbReference type="Gene3D" id="2.170.270.10">
    <property type="entry name" value="SET domain"/>
    <property type="match status" value="1"/>
</dbReference>
<dbReference type="PROSITE" id="PS50867">
    <property type="entry name" value="PRE_SET"/>
    <property type="match status" value="1"/>
</dbReference>
<evidence type="ECO:0000313" key="13">
    <source>
        <dbReference type="Proteomes" id="UP000256964"/>
    </source>
</evidence>
<feature type="domain" description="SET" evidence="9">
    <location>
        <begin position="364"/>
        <end position="496"/>
    </location>
</feature>
<dbReference type="GO" id="GO:0032259">
    <property type="term" value="P:methylation"/>
    <property type="evidence" value="ECO:0007669"/>
    <property type="project" value="UniProtKB-KW"/>
</dbReference>
<sequence length="543" mass="60272">MRPPHSAPPPITIKIPPLSRPSSAGASPAGTTPQMPGRVEPNARMTSDPVVLSEQAATPLMSPTEMTDEEECRRSLLYPSTTPEDSPAVEIPDEDEHPVRPLSGGRNRGQTSSEASSSASGPRRSARLSSSSASSSVEPQEEFEEPRRRFRRRDPIVRSSSEEDVASQGGISRNSKYAQAFEEAGFGSISWRKDKRRIAKEFAPITQLAEDIPHDLHDRLNSLPPSARRAGNMQVLIFEAEIRANTAEDEPNAPPIRIINEVDDEPTPPLEFYYSNLMWHGKGVPKPDYDALQGCGCNGPCDPLSKTCACVRRQKSFLDGHSSGFLYDKKGKLKLHDYPIFECNMNCGCSDDCPNRVVQHGRQYEIVIQKTPNKGWGIFAGTKKIPANTYIGVYAGEYLMDADGEARGKIYNKFGRTYLFDVDFYHVKKHTGRKEVRYCIDAYHAGNFTRYLNHSCDPNCGINAVYLNEANIEKPLLAIFTKRDIEPHEELCFSYMGPIDGEAESSSDSEDDDDDETAPKLRNGAVYVECQCGASNCCGKMWK</sequence>
<dbReference type="OrthoDB" id="308383at2759"/>
<evidence type="ECO:0000256" key="3">
    <source>
        <dbReference type="ARBA" id="ARBA00022603"/>
    </source>
</evidence>
<keyword evidence="7" id="KW-0862">Zinc</keyword>
<comment type="subcellular location">
    <subcellularLocation>
        <location evidence="1">Chromosome</location>
    </subcellularLocation>
</comment>
<proteinExistence type="predicted"/>
<evidence type="ECO:0000256" key="6">
    <source>
        <dbReference type="ARBA" id="ARBA00022723"/>
    </source>
</evidence>
<dbReference type="PANTHER" id="PTHR46223">
    <property type="entry name" value="HISTONE-LYSINE N-METHYLTRANSFERASE SUV39H"/>
    <property type="match status" value="1"/>
</dbReference>
<evidence type="ECO:0000259" key="11">
    <source>
        <dbReference type="PROSITE" id="PS50868"/>
    </source>
</evidence>
<evidence type="ECO:0000256" key="8">
    <source>
        <dbReference type="SAM" id="MobiDB-lite"/>
    </source>
</evidence>
<feature type="compositionally biased region" description="Low complexity" evidence="8">
    <location>
        <begin position="21"/>
        <end position="33"/>
    </location>
</feature>
<dbReference type="InterPro" id="IPR050973">
    <property type="entry name" value="H3K9_Histone-Lys_N-MTase"/>
</dbReference>
<gene>
    <name evidence="12" type="ORF">OH76DRAFT_855028</name>
</gene>
<evidence type="ECO:0000256" key="4">
    <source>
        <dbReference type="ARBA" id="ARBA00022679"/>
    </source>
</evidence>
<reference evidence="12 13" key="1">
    <citation type="journal article" date="2018" name="Biotechnol. Biofuels">
        <title>Integrative visual omics of the white-rot fungus Polyporus brumalis exposes the biotechnological potential of its oxidative enzymes for delignifying raw plant biomass.</title>
        <authorList>
            <person name="Miyauchi S."/>
            <person name="Rancon A."/>
            <person name="Drula E."/>
            <person name="Hage H."/>
            <person name="Chaduli D."/>
            <person name="Favel A."/>
            <person name="Grisel S."/>
            <person name="Henrissat B."/>
            <person name="Herpoel-Gimbert I."/>
            <person name="Ruiz-Duenas F.J."/>
            <person name="Chevret D."/>
            <person name="Hainaut M."/>
            <person name="Lin J."/>
            <person name="Wang M."/>
            <person name="Pangilinan J."/>
            <person name="Lipzen A."/>
            <person name="Lesage-Meessen L."/>
            <person name="Navarro D."/>
            <person name="Riley R."/>
            <person name="Grigoriev I.V."/>
            <person name="Zhou S."/>
            <person name="Raouche S."/>
            <person name="Rosso M.N."/>
        </authorList>
    </citation>
    <scope>NUCLEOTIDE SEQUENCE [LARGE SCALE GENOMIC DNA]</scope>
    <source>
        <strain evidence="12 13">BRFM 1820</strain>
    </source>
</reference>
<protein>
    <submittedName>
        <fullName evidence="12">SET domain-containing protein</fullName>
    </submittedName>
</protein>
<dbReference type="PANTHER" id="PTHR46223:SF3">
    <property type="entry name" value="HISTONE-LYSINE N-METHYLTRANSFERASE SET-23"/>
    <property type="match status" value="1"/>
</dbReference>
<feature type="compositionally biased region" description="Low complexity" evidence="8">
    <location>
        <begin position="112"/>
        <end position="138"/>
    </location>
</feature>
<dbReference type="Pfam" id="PF00856">
    <property type="entry name" value="SET"/>
    <property type="match status" value="1"/>
</dbReference>